<proteinExistence type="predicted"/>
<dbReference type="Pfam" id="PF05359">
    <property type="entry name" value="DUF748"/>
    <property type="match status" value="2"/>
</dbReference>
<evidence type="ECO:0000256" key="3">
    <source>
        <dbReference type="SAM" id="Phobius"/>
    </source>
</evidence>
<dbReference type="InterPro" id="IPR008023">
    <property type="entry name" value="DUF748"/>
</dbReference>
<keyword evidence="1" id="KW-0175">Coiled coil</keyword>
<evidence type="ECO:0000256" key="1">
    <source>
        <dbReference type="SAM" id="Coils"/>
    </source>
</evidence>
<dbReference type="AlphaFoldDB" id="A0AAE7B7U4"/>
<feature type="compositionally biased region" description="Basic and acidic residues" evidence="2">
    <location>
        <begin position="651"/>
        <end position="664"/>
    </location>
</feature>
<dbReference type="PANTHER" id="PTHR30441:SF8">
    <property type="entry name" value="DUF748 DOMAIN-CONTAINING PROTEIN"/>
    <property type="match status" value="1"/>
</dbReference>
<keyword evidence="5" id="KW-1185">Reference proteome</keyword>
<organism evidence="4 5">
    <name type="scientific">Arcobacter venerupis</name>
    <dbReference type="NCBI Taxonomy" id="1054033"/>
    <lineage>
        <taxon>Bacteria</taxon>
        <taxon>Pseudomonadati</taxon>
        <taxon>Campylobacterota</taxon>
        <taxon>Epsilonproteobacteria</taxon>
        <taxon>Campylobacterales</taxon>
        <taxon>Arcobacteraceae</taxon>
        <taxon>Arcobacter</taxon>
    </lineage>
</organism>
<dbReference type="KEGG" id="avp:AVENP_1439"/>
<dbReference type="GO" id="GO:0090313">
    <property type="term" value="P:regulation of protein targeting to membrane"/>
    <property type="evidence" value="ECO:0007669"/>
    <property type="project" value="TreeGrafter"/>
</dbReference>
<reference evidence="4 5" key="1">
    <citation type="submission" date="2020-05" db="EMBL/GenBank/DDBJ databases">
        <title>Complete genome sequencing of Campylobacter and Arcobacter type strains.</title>
        <authorList>
            <person name="Miller W.G."/>
            <person name="Yee E."/>
        </authorList>
    </citation>
    <scope>NUCLEOTIDE SEQUENCE [LARGE SCALE GENOMIC DNA]</scope>
    <source>
        <strain evidence="4 5">LMG 26156</strain>
    </source>
</reference>
<evidence type="ECO:0000256" key="2">
    <source>
        <dbReference type="SAM" id="MobiDB-lite"/>
    </source>
</evidence>
<name>A0AAE7B7U4_9BACT</name>
<sequence length="1007" mass="114020">MGKLEKSFYWLCFALAIYITIGFKLVPVILKDQLIKNLDENLTQKTDIGRVEFNPFTFKVVVHDFKLSDSNEITTLSFKEFSINFAFLKSIDNLNISFKDILLKDAFVNIIEEKDGSINLAKLVKPSPVEDKKEESSSTSNIEFLVSKLVLENANIKYTNQDEVPYSLNLENINYTLYDLGTYKNILSSNDLELKLNEHTNISIVGAFNLVPFKAYGKITIDDLRLKELLTYKKDFFNFDLNEEANLNLILNYNIDSTENLELQLRSEKLELNKINLNQSKTSIANLEKLDIKKFTFDLQKQDINLDDIDFNSLKATMISDKNGINFANLIKETKNTDEVKKQEEPTTKTQEVSKPWNVNFSNIKVNNSDFSFLDKVNNNTVKSKDFNISLDTLKIVDSDVNLNNLLLKTPTFSYGDNKNNMFISTKNTNINLDNLAFKDSILDINKIEITKEKLNLNDKKSNFDLDSNKLNLLVNKLKIVNNKTSIDNMSLKSSTLVFDDNTSKMQIDGSNINVNVNAFLLDNETISIKAIKLDKPSIKMSDKTNNIELNAKDIQLQVNNLLNNKDDLSINSIRLIQANLNFLNTSDKTKIEAKNLDLEIKKLSNSKKGFKIENTNLDKPNISVILAKKDSQKETTKSVEKPQNTTKTEVTNKKEDTNKSSKTKIEIGPMNITNAIFTFEDKNLPLPFKTTVTKLNGKISEFKNRRSSTSNLEVKGVVDEYGVAKITGLVHPNNIKILTDINLIFNNIAIKNFTPYSGKFVGREIKDGKLDLDLKYNIEKSNLEAKNNIVITKLELGNKVESPDAISLPLDIAITLLKDSNGVIDINLPVSGNVDDPQFAIGSILWRAFVNLMTKAVTAPFSLLGALFNFSPDEIKTVRFAPLEKEIGPIQKETLDKIAQILKSKSEIAIKLIPSYNNNDEIYALKKEKYLAKKQDDRNLKEEEIEALISKENVKISELEKIAKTRVSNINKYLVKGKGINSKQIIIENNIENNNSSINLDISKIK</sequence>
<dbReference type="Proteomes" id="UP000503482">
    <property type="component" value="Chromosome"/>
</dbReference>
<keyword evidence="3" id="KW-0472">Membrane</keyword>
<dbReference type="InterPro" id="IPR052894">
    <property type="entry name" value="AsmA-related"/>
</dbReference>
<feature type="coiled-coil region" evidence="1">
    <location>
        <begin position="545"/>
        <end position="607"/>
    </location>
</feature>
<accession>A0AAE7B7U4</accession>
<feature type="compositionally biased region" description="Basic and acidic residues" evidence="2">
    <location>
        <begin position="630"/>
        <end position="641"/>
    </location>
</feature>
<feature type="transmembrane region" description="Helical" evidence="3">
    <location>
        <begin position="7"/>
        <end position="30"/>
    </location>
</feature>
<evidence type="ECO:0000313" key="5">
    <source>
        <dbReference type="Proteomes" id="UP000503482"/>
    </source>
</evidence>
<dbReference type="RefSeq" id="WP_128358573.1">
    <property type="nucleotide sequence ID" value="NZ_CP053840.1"/>
</dbReference>
<gene>
    <name evidence="4" type="ORF">AVENP_1439</name>
</gene>
<evidence type="ECO:0000313" key="4">
    <source>
        <dbReference type="EMBL" id="QKF66993.1"/>
    </source>
</evidence>
<dbReference type="PANTHER" id="PTHR30441">
    <property type="entry name" value="DUF748 DOMAIN-CONTAINING PROTEIN"/>
    <property type="match status" value="1"/>
</dbReference>
<feature type="region of interest" description="Disordered" evidence="2">
    <location>
        <begin position="630"/>
        <end position="664"/>
    </location>
</feature>
<dbReference type="GO" id="GO:0005886">
    <property type="term" value="C:plasma membrane"/>
    <property type="evidence" value="ECO:0007669"/>
    <property type="project" value="TreeGrafter"/>
</dbReference>
<protein>
    <submittedName>
        <fullName evidence="4">DUF748 domain-containing membrane protein</fullName>
    </submittedName>
</protein>
<keyword evidence="3" id="KW-1133">Transmembrane helix</keyword>
<dbReference type="EMBL" id="CP053840">
    <property type="protein sequence ID" value="QKF66993.1"/>
    <property type="molecule type" value="Genomic_DNA"/>
</dbReference>
<keyword evidence="3" id="KW-0812">Transmembrane</keyword>